<keyword evidence="6" id="KW-1185">Reference proteome</keyword>
<dbReference type="EMBL" id="BPRB01000122">
    <property type="protein sequence ID" value="GJE60271.1"/>
    <property type="molecule type" value="Genomic_DNA"/>
</dbReference>
<dbReference type="InterPro" id="IPR006066">
    <property type="entry name" value="NO2/SO3_Rdtase_FeS/sirohaem_BS"/>
</dbReference>
<evidence type="ECO:0000256" key="3">
    <source>
        <dbReference type="ARBA" id="ARBA00023004"/>
    </source>
</evidence>
<comment type="caution">
    <text evidence="5">The sequence shown here is derived from an EMBL/GenBank/DDBJ whole genome shotgun (WGS) entry which is preliminary data.</text>
</comment>
<dbReference type="SUPFAM" id="SSF56014">
    <property type="entry name" value="Nitrite and sulphite reductase 4Fe-4S domain-like"/>
    <property type="match status" value="1"/>
</dbReference>
<evidence type="ECO:0000256" key="2">
    <source>
        <dbReference type="ARBA" id="ARBA00022723"/>
    </source>
</evidence>
<keyword evidence="2" id="KW-0479">Metal-binding</keyword>
<proteinExistence type="predicted"/>
<dbReference type="PROSITE" id="PS00365">
    <property type="entry name" value="NIR_SIR"/>
    <property type="match status" value="1"/>
</dbReference>
<dbReference type="InterPro" id="IPR045854">
    <property type="entry name" value="NO2/SO3_Rdtase_4Fe4S_sf"/>
</dbReference>
<evidence type="ECO:0000256" key="4">
    <source>
        <dbReference type="ARBA" id="ARBA00023014"/>
    </source>
</evidence>
<keyword evidence="4" id="KW-0411">Iron-sulfur</keyword>
<keyword evidence="3" id="KW-0408">Iron</keyword>
<reference evidence="5" key="2">
    <citation type="submission" date="2021-08" db="EMBL/GenBank/DDBJ databases">
        <authorList>
            <person name="Tani A."/>
            <person name="Ola A."/>
            <person name="Ogura Y."/>
            <person name="Katsura K."/>
            <person name="Hayashi T."/>
        </authorList>
    </citation>
    <scope>NUCLEOTIDE SEQUENCE</scope>
    <source>
        <strain evidence="5">DSM 23632</strain>
    </source>
</reference>
<keyword evidence="1" id="KW-0004">4Fe-4S</keyword>
<gene>
    <name evidence="5" type="ORF">MPOCJGCO_2382</name>
</gene>
<organism evidence="5 6">
    <name type="scientific">Methylobacterium trifolii</name>
    <dbReference type="NCBI Taxonomy" id="1003092"/>
    <lineage>
        <taxon>Bacteria</taxon>
        <taxon>Pseudomonadati</taxon>
        <taxon>Pseudomonadota</taxon>
        <taxon>Alphaproteobacteria</taxon>
        <taxon>Hyphomicrobiales</taxon>
        <taxon>Methylobacteriaceae</taxon>
        <taxon>Methylobacterium</taxon>
    </lineage>
</organism>
<dbReference type="Proteomes" id="UP001055057">
    <property type="component" value="Unassembled WGS sequence"/>
</dbReference>
<evidence type="ECO:0000256" key="1">
    <source>
        <dbReference type="ARBA" id="ARBA00022485"/>
    </source>
</evidence>
<evidence type="ECO:0008006" key="7">
    <source>
        <dbReference type="Google" id="ProtNLM"/>
    </source>
</evidence>
<evidence type="ECO:0000313" key="5">
    <source>
        <dbReference type="EMBL" id="GJE60271.1"/>
    </source>
</evidence>
<accession>A0ABQ4TYE2</accession>
<reference evidence="5" key="1">
    <citation type="journal article" date="2021" name="Front. Microbiol.">
        <title>Comprehensive Comparative Genomics and Phenotyping of Methylobacterium Species.</title>
        <authorList>
            <person name="Alessa O."/>
            <person name="Ogura Y."/>
            <person name="Fujitani Y."/>
            <person name="Takami H."/>
            <person name="Hayashi T."/>
            <person name="Sahin N."/>
            <person name="Tani A."/>
        </authorList>
    </citation>
    <scope>NUCLEOTIDE SEQUENCE</scope>
    <source>
        <strain evidence="5">DSM 23632</strain>
    </source>
</reference>
<sequence>MVAAPVAASRIEDAQAALSAEFITTRDDPRRAVAACPGAPACASGSTPVPEDAARLAEAFRPFAARGLKAHVSGCAKGCAHPARADLTLVGHEGRYGFVLSGSPGDPPAAHLTFETVLERVRSPEFTSLAEAFQPETVRTPT</sequence>
<name>A0ABQ4TYE2_9HYPH</name>
<protein>
    <recommendedName>
        <fullName evidence="7">Precorrin-3B synthase</fullName>
    </recommendedName>
</protein>
<dbReference type="Gene3D" id="3.30.413.10">
    <property type="entry name" value="Sulfite Reductase Hemoprotein, domain 1"/>
    <property type="match status" value="1"/>
</dbReference>
<evidence type="ECO:0000313" key="6">
    <source>
        <dbReference type="Proteomes" id="UP001055057"/>
    </source>
</evidence>